<dbReference type="OrthoDB" id="67540at2759"/>
<evidence type="ECO:0000313" key="4">
    <source>
        <dbReference type="Proteomes" id="UP000507245"/>
    </source>
</evidence>
<dbReference type="AlphaFoldDB" id="A0A6J5WKB4"/>
<sequence>MLDYGHRGMQVWYPSLGVDPFKQEGFLQWECSLNETTDQFNCICLCAVKE</sequence>
<reference evidence="4" key="1">
    <citation type="journal article" date="2020" name="Genome Biol.">
        <title>Gamete binning: chromosome-level and haplotype-resolved genome assembly enabled by high-throughput single-cell sequencing of gamete genomes.</title>
        <authorList>
            <person name="Campoy J.A."/>
            <person name="Sun H."/>
            <person name="Goel M."/>
            <person name="Jiao W.-B."/>
            <person name="Folz-Donahue K."/>
            <person name="Wang N."/>
            <person name="Rubio M."/>
            <person name="Liu C."/>
            <person name="Kukat C."/>
            <person name="Ruiz D."/>
            <person name="Huettel B."/>
            <person name="Schneeberger K."/>
        </authorList>
    </citation>
    <scope>NUCLEOTIDE SEQUENCE [LARGE SCALE GENOMIC DNA]</scope>
    <source>
        <strain evidence="4">cv. Rojo Pasion</strain>
    </source>
</reference>
<evidence type="ECO:0000313" key="1">
    <source>
        <dbReference type="EMBL" id="CAB4270077.1"/>
    </source>
</evidence>
<dbReference type="Proteomes" id="UP000507245">
    <property type="component" value="Unassembled WGS sequence"/>
</dbReference>
<reference evidence="2 3" key="2">
    <citation type="submission" date="2020-05" db="EMBL/GenBank/DDBJ databases">
        <authorList>
            <person name="Campoy J."/>
            <person name="Schneeberger K."/>
            <person name="Spophaly S."/>
        </authorList>
    </citation>
    <scope>NUCLEOTIDE SEQUENCE [LARGE SCALE GENOMIC DNA]</scope>
    <source>
        <strain evidence="2">PruArmRojPasFocal</strain>
    </source>
</reference>
<dbReference type="EMBL" id="CAEKDK010000002">
    <property type="protein sequence ID" value="CAB4270077.1"/>
    <property type="molecule type" value="Genomic_DNA"/>
</dbReference>
<proteinExistence type="predicted"/>
<evidence type="ECO:0000313" key="2">
    <source>
        <dbReference type="EMBL" id="CAB4300485.1"/>
    </source>
</evidence>
<organism evidence="2 4">
    <name type="scientific">Prunus armeniaca</name>
    <name type="common">Apricot</name>
    <name type="synonym">Armeniaca vulgaris</name>
    <dbReference type="NCBI Taxonomy" id="36596"/>
    <lineage>
        <taxon>Eukaryota</taxon>
        <taxon>Viridiplantae</taxon>
        <taxon>Streptophyta</taxon>
        <taxon>Embryophyta</taxon>
        <taxon>Tracheophyta</taxon>
        <taxon>Spermatophyta</taxon>
        <taxon>Magnoliopsida</taxon>
        <taxon>eudicotyledons</taxon>
        <taxon>Gunneridae</taxon>
        <taxon>Pentapetalae</taxon>
        <taxon>rosids</taxon>
        <taxon>fabids</taxon>
        <taxon>Rosales</taxon>
        <taxon>Rosaceae</taxon>
        <taxon>Amygdaloideae</taxon>
        <taxon>Amygdaleae</taxon>
        <taxon>Prunus</taxon>
    </lineage>
</organism>
<dbReference type="EMBL" id="CAEKKB010000002">
    <property type="protein sequence ID" value="CAB4300485.1"/>
    <property type="molecule type" value="Genomic_DNA"/>
</dbReference>
<accession>A0A6J5WKB4</accession>
<protein>
    <submittedName>
        <fullName evidence="2">Uncharacterized protein</fullName>
    </submittedName>
</protein>
<dbReference type="Proteomes" id="UP000507222">
    <property type="component" value="Unassembled WGS sequence"/>
</dbReference>
<evidence type="ECO:0000313" key="3">
    <source>
        <dbReference type="Proteomes" id="UP000507222"/>
    </source>
</evidence>
<gene>
    <name evidence="1" type="ORF">CURHAP_LOCUS16042</name>
    <name evidence="2" type="ORF">ORAREDHAP_LOCUS15635</name>
</gene>
<name>A0A6J5WKB4_PRUAR</name>
<keyword evidence="4" id="KW-1185">Reference proteome</keyword>